<organism evidence="1 2">
    <name type="scientific">Desulfovibrio piger ATCC 29098</name>
    <dbReference type="NCBI Taxonomy" id="411464"/>
    <lineage>
        <taxon>Bacteria</taxon>
        <taxon>Pseudomonadati</taxon>
        <taxon>Thermodesulfobacteriota</taxon>
        <taxon>Desulfovibrionia</taxon>
        <taxon>Desulfovibrionales</taxon>
        <taxon>Desulfovibrionaceae</taxon>
        <taxon>Desulfovibrio</taxon>
    </lineage>
</organism>
<comment type="caution">
    <text evidence="1">The sequence shown here is derived from an EMBL/GenBank/DDBJ whole genome shotgun (WGS) entry which is preliminary data.</text>
</comment>
<dbReference type="HOGENOM" id="CLU_2896792_0_0_7"/>
<evidence type="ECO:0000313" key="2">
    <source>
        <dbReference type="Proteomes" id="UP000003676"/>
    </source>
</evidence>
<name>B6WVL4_9BACT</name>
<dbReference type="RefSeq" id="WP_006007510.1">
    <property type="nucleotide sequence ID" value="NZ_DS996359.1"/>
</dbReference>
<proteinExistence type="predicted"/>
<sequence length="62" mass="7118">MGMIERRIEKLERLLGSDKPPAVKVIFLEEGETFPEHEDTEDSVTLVVRWISPNAHGNNEEK</sequence>
<accession>B6WVL4</accession>
<evidence type="ECO:0000313" key="1">
    <source>
        <dbReference type="EMBL" id="EEB32920.1"/>
    </source>
</evidence>
<reference evidence="1 2" key="2">
    <citation type="submission" date="2008-10" db="EMBL/GenBank/DDBJ databases">
        <authorList>
            <person name="Fulton L."/>
            <person name="Clifton S."/>
            <person name="Fulton B."/>
            <person name="Xu J."/>
            <person name="Minx P."/>
            <person name="Pepin K.H."/>
            <person name="Johnson M."/>
            <person name="Bhonagiri V."/>
            <person name="Nash W.E."/>
            <person name="Mardis E.R."/>
            <person name="Wilson R.K."/>
        </authorList>
    </citation>
    <scope>NUCLEOTIDE SEQUENCE [LARGE SCALE GENOMIC DNA]</scope>
    <source>
        <strain evidence="1 2">ATCC 29098</strain>
    </source>
</reference>
<reference evidence="1 2" key="1">
    <citation type="submission" date="2008-10" db="EMBL/GenBank/DDBJ databases">
        <title>Draft genome sequence of Desulvovibrio piger (ATCC 29098).</title>
        <authorList>
            <person name="Sudarsanam P."/>
            <person name="Ley R."/>
            <person name="Guruge J."/>
            <person name="Turnbaugh P.J."/>
            <person name="Mahowald M."/>
            <person name="Liep D."/>
            <person name="Gordon J."/>
        </authorList>
    </citation>
    <scope>NUCLEOTIDE SEQUENCE [LARGE SCALE GENOMIC DNA]</scope>
    <source>
        <strain evidence="1 2">ATCC 29098</strain>
    </source>
</reference>
<protein>
    <submittedName>
        <fullName evidence="1">Uncharacterized protein</fullName>
    </submittedName>
</protein>
<gene>
    <name evidence="1" type="ORF">DESPIG_02132</name>
</gene>
<dbReference type="Proteomes" id="UP000003676">
    <property type="component" value="Unassembled WGS sequence"/>
</dbReference>
<dbReference type="AlphaFoldDB" id="B6WVL4"/>
<dbReference type="EMBL" id="ABXU01000065">
    <property type="protein sequence ID" value="EEB32920.1"/>
    <property type="molecule type" value="Genomic_DNA"/>
</dbReference>